<organism evidence="2 3">
    <name type="scientific">Steinernema glaseri</name>
    <dbReference type="NCBI Taxonomy" id="37863"/>
    <lineage>
        <taxon>Eukaryota</taxon>
        <taxon>Metazoa</taxon>
        <taxon>Ecdysozoa</taxon>
        <taxon>Nematoda</taxon>
        <taxon>Chromadorea</taxon>
        <taxon>Rhabditida</taxon>
        <taxon>Tylenchina</taxon>
        <taxon>Panagrolaimomorpha</taxon>
        <taxon>Strongyloidoidea</taxon>
        <taxon>Steinernematidae</taxon>
        <taxon>Steinernema</taxon>
    </lineage>
</organism>
<reference evidence="3" key="1">
    <citation type="submission" date="2016-11" db="UniProtKB">
        <authorList>
            <consortium name="WormBaseParasite"/>
        </authorList>
    </citation>
    <scope>IDENTIFICATION</scope>
</reference>
<proteinExistence type="predicted"/>
<dbReference type="SUPFAM" id="SSF53756">
    <property type="entry name" value="UDP-Glycosyltransferase/glycogen phosphorylase"/>
    <property type="match status" value="1"/>
</dbReference>
<keyword evidence="1" id="KW-0732">Signal</keyword>
<accession>A0A1I7Z7L4</accession>
<evidence type="ECO:0000256" key="1">
    <source>
        <dbReference type="SAM" id="SignalP"/>
    </source>
</evidence>
<dbReference type="AlphaFoldDB" id="A0A1I7Z7L4"/>
<protein>
    <submittedName>
        <fullName evidence="3">Glucuronosyltransferase</fullName>
    </submittedName>
</protein>
<dbReference type="Proteomes" id="UP000095287">
    <property type="component" value="Unplaced"/>
</dbReference>
<dbReference type="WBParaSite" id="L893_g23723.t1">
    <property type="protein sequence ID" value="L893_g23723.t1"/>
    <property type="gene ID" value="L893_g23723"/>
</dbReference>
<evidence type="ECO:0000313" key="2">
    <source>
        <dbReference type="Proteomes" id="UP000095287"/>
    </source>
</evidence>
<feature type="chain" id="PRO_5009313096" evidence="1">
    <location>
        <begin position="17"/>
        <end position="119"/>
    </location>
</feature>
<name>A0A1I7Z7L4_9BILA</name>
<sequence>MRLLICSVLLLSISSAFKILVYSPRTGQSHVNFLGRISDILVEEGHDVTVLLPIVGDRAPSNGTKLAKTIVVERNPECIVEPAGKAAFDGDVWKDHGLFERFRLMNGLLQICPVKSQVL</sequence>
<evidence type="ECO:0000313" key="3">
    <source>
        <dbReference type="WBParaSite" id="L893_g23723.t1"/>
    </source>
</evidence>
<keyword evidence="2" id="KW-1185">Reference proteome</keyword>
<feature type="signal peptide" evidence="1">
    <location>
        <begin position="1"/>
        <end position="16"/>
    </location>
</feature>